<proteinExistence type="predicted"/>
<keyword evidence="2" id="KW-1185">Reference proteome</keyword>
<dbReference type="Proteomes" id="UP001500426">
    <property type="component" value="Unassembled WGS sequence"/>
</dbReference>
<accession>A0ABP7UUM7</accession>
<reference evidence="2" key="1">
    <citation type="journal article" date="2019" name="Int. J. Syst. Evol. Microbiol.">
        <title>The Global Catalogue of Microorganisms (GCM) 10K type strain sequencing project: providing services to taxonomists for standard genome sequencing and annotation.</title>
        <authorList>
            <consortium name="The Broad Institute Genomics Platform"/>
            <consortium name="The Broad Institute Genome Sequencing Center for Infectious Disease"/>
            <person name="Wu L."/>
            <person name="Ma J."/>
        </authorList>
    </citation>
    <scope>NUCLEOTIDE SEQUENCE [LARGE SCALE GENOMIC DNA]</scope>
    <source>
        <strain evidence="2">JCM 17068</strain>
    </source>
</reference>
<organism evidence="1 2">
    <name type="scientific">Flavobacterium chungnamense</name>
    <dbReference type="NCBI Taxonomy" id="706182"/>
    <lineage>
        <taxon>Bacteria</taxon>
        <taxon>Pseudomonadati</taxon>
        <taxon>Bacteroidota</taxon>
        <taxon>Flavobacteriia</taxon>
        <taxon>Flavobacteriales</taxon>
        <taxon>Flavobacteriaceae</taxon>
        <taxon>Flavobacterium</taxon>
    </lineage>
</organism>
<name>A0ABP7UUM7_9FLAO</name>
<comment type="caution">
    <text evidence="1">The sequence shown here is derived from an EMBL/GenBank/DDBJ whole genome shotgun (WGS) entry which is preliminary data.</text>
</comment>
<protein>
    <submittedName>
        <fullName evidence="1">Uncharacterized protein</fullName>
    </submittedName>
</protein>
<sequence length="724" mass="85015">MQKLEYNFPSKVKKFNIVNPILKFFVAKYENKIPWQSVVKSETELDSYIKNHLYTELIQNATNSSLEGKSFFYKYSKTPDVKFLLEFDNEFSEAQIKEINQQLIENGNEFAAKLVEKYINNNKVAAFQLWINLLKTKYPNKEAFHYLVLLSVFELYGKNQRRILPKPEINSIEILYKRISNELLNPNKSIAKTYFNRVATKYQVKIINTWKFVTKGIENSNLLSSLAYKSGWCIASSSFAESYIKKCDFLIFYNNDIPVVAIRCDLEKKIIHEIRGRNNAVPYNWLSEIYLVLNHLKFDCADISLVSKVDIKSKDENWWNLQLKRFPLLINNSPYPNFSENINVEEIDFNSYLNVYSMDQIIIDCNLDEKLDFSNIIKSSPNIFEKLKMSSYYKGELSEELLIDSWLDLVFDHILSEDDLKAVPTFVLKSERFQKALKVYFPDGLKKLTTKRPKNYSERSFITELNDYLIETIDEPLDIAIHRNVQLIINHNNQDFSDIFTPISRKRADFKILRVAVWKKAIELDVTFYFAYPRDLQISEPLVLGSLDLSIPANKKHLDSLKLSPWLLNRRSGGVPKKLRFTKEMLEGYINGWGHYITKEPYKMYKANSFGSRTYMSYAALNSFNLIKYFIRGFAQNDCHQYASYRMFSMPVFQFAVLLGYTGKNAFPAVRRKIREIRDDERRNYTKNSIDKAVTEMLKNNELKIQKDFYKCKSNANKFGFTML</sequence>
<gene>
    <name evidence="1" type="ORF">GCM10022388_19390</name>
</gene>
<dbReference type="RefSeq" id="WP_345094032.1">
    <property type="nucleotide sequence ID" value="NZ_BAABCS010000018.1"/>
</dbReference>
<evidence type="ECO:0000313" key="1">
    <source>
        <dbReference type="EMBL" id="GAA4053173.1"/>
    </source>
</evidence>
<evidence type="ECO:0000313" key="2">
    <source>
        <dbReference type="Proteomes" id="UP001500426"/>
    </source>
</evidence>
<dbReference type="EMBL" id="BAABCS010000018">
    <property type="protein sequence ID" value="GAA4053173.1"/>
    <property type="molecule type" value="Genomic_DNA"/>
</dbReference>